<dbReference type="AlphaFoldDB" id="A0A8H5TU77"/>
<evidence type="ECO:0000256" key="1">
    <source>
        <dbReference type="SAM" id="MobiDB-lite"/>
    </source>
</evidence>
<gene>
    <name evidence="2" type="ORF">FHETE_1193</name>
</gene>
<evidence type="ECO:0000313" key="3">
    <source>
        <dbReference type="Proteomes" id="UP000567885"/>
    </source>
</evidence>
<dbReference type="EMBL" id="JAAGWQ010000018">
    <property type="protein sequence ID" value="KAF5678475.1"/>
    <property type="molecule type" value="Genomic_DNA"/>
</dbReference>
<evidence type="ECO:0000313" key="2">
    <source>
        <dbReference type="EMBL" id="KAF5678475.1"/>
    </source>
</evidence>
<comment type="caution">
    <text evidence="2">The sequence shown here is derived from an EMBL/GenBank/DDBJ whole genome shotgun (WGS) entry which is preliminary data.</text>
</comment>
<reference evidence="2 3" key="1">
    <citation type="submission" date="2020-05" db="EMBL/GenBank/DDBJ databases">
        <title>Identification and distribution of gene clusters putatively required for synthesis of sphingolipid metabolism inhibitors in phylogenetically diverse species of the filamentous fungus Fusarium.</title>
        <authorList>
            <person name="Kim H.-S."/>
            <person name="Busman M."/>
            <person name="Brown D.W."/>
            <person name="Divon H."/>
            <person name="Uhlig S."/>
            <person name="Proctor R.H."/>
        </authorList>
    </citation>
    <scope>NUCLEOTIDE SEQUENCE [LARGE SCALE GENOMIC DNA]</scope>
    <source>
        <strain evidence="2 3">NRRL 20693</strain>
    </source>
</reference>
<proteinExistence type="predicted"/>
<dbReference type="Proteomes" id="UP000567885">
    <property type="component" value="Unassembled WGS sequence"/>
</dbReference>
<protein>
    <submittedName>
        <fullName evidence="2">Uncharacterized protein</fullName>
    </submittedName>
</protein>
<organism evidence="2 3">
    <name type="scientific">Fusarium heterosporum</name>
    <dbReference type="NCBI Taxonomy" id="42747"/>
    <lineage>
        <taxon>Eukaryota</taxon>
        <taxon>Fungi</taxon>
        <taxon>Dikarya</taxon>
        <taxon>Ascomycota</taxon>
        <taxon>Pezizomycotina</taxon>
        <taxon>Sordariomycetes</taxon>
        <taxon>Hypocreomycetidae</taxon>
        <taxon>Hypocreales</taxon>
        <taxon>Nectriaceae</taxon>
        <taxon>Fusarium</taxon>
        <taxon>Fusarium heterosporum species complex</taxon>
    </lineage>
</organism>
<sequence>MSSPEESKPCDQKAKDAEYQALWQCCDRASRKVPYLGVSDPETKRMVLDEACRDLLEKRREQGKPLCGTSVSAMVDLHLQRELNARLLAGARLGLPSPSPNPIPTPYRANSNQFMASPVSMHANLNPYGAIPQQTQQPQLAHPQYDFMPHSADPGIRQELDSQRVNIRRLINTLRAYDNRISQLDTMVHQLKGRVTQLERKRDIERGHDCTRTMRYAPQPLFYGDSDYPIEGIEGSDEVANSRSRPLTPGSQTPFGRDEDERCGAACFPEAFLAQGDLD</sequence>
<feature type="compositionally biased region" description="Polar residues" evidence="1">
    <location>
        <begin position="239"/>
        <end position="254"/>
    </location>
</feature>
<dbReference type="OrthoDB" id="5135153at2759"/>
<feature type="region of interest" description="Disordered" evidence="1">
    <location>
        <begin position="229"/>
        <end position="260"/>
    </location>
</feature>
<name>A0A8H5TU77_FUSHE</name>
<accession>A0A8H5TU77</accession>
<keyword evidence="3" id="KW-1185">Reference proteome</keyword>